<dbReference type="AlphaFoldDB" id="A0AA39MN21"/>
<organism evidence="2 3">
    <name type="scientific">Armillaria borealis</name>
    <dbReference type="NCBI Taxonomy" id="47425"/>
    <lineage>
        <taxon>Eukaryota</taxon>
        <taxon>Fungi</taxon>
        <taxon>Dikarya</taxon>
        <taxon>Basidiomycota</taxon>
        <taxon>Agaricomycotina</taxon>
        <taxon>Agaricomycetes</taxon>
        <taxon>Agaricomycetidae</taxon>
        <taxon>Agaricales</taxon>
        <taxon>Marasmiineae</taxon>
        <taxon>Physalacriaceae</taxon>
        <taxon>Armillaria</taxon>
    </lineage>
</organism>
<gene>
    <name evidence="2" type="ORF">EV421DRAFT_767413</name>
</gene>
<dbReference type="EMBL" id="JAUEPT010000032">
    <property type="protein sequence ID" value="KAK0440836.1"/>
    <property type="molecule type" value="Genomic_DNA"/>
</dbReference>
<feature type="transmembrane region" description="Helical" evidence="1">
    <location>
        <begin position="27"/>
        <end position="44"/>
    </location>
</feature>
<comment type="caution">
    <text evidence="2">The sequence shown here is derived from an EMBL/GenBank/DDBJ whole genome shotgun (WGS) entry which is preliminary data.</text>
</comment>
<keyword evidence="1" id="KW-0812">Transmembrane</keyword>
<feature type="transmembrane region" description="Helical" evidence="1">
    <location>
        <begin position="149"/>
        <end position="168"/>
    </location>
</feature>
<reference evidence="2" key="1">
    <citation type="submission" date="2023-06" db="EMBL/GenBank/DDBJ databases">
        <authorList>
            <consortium name="Lawrence Berkeley National Laboratory"/>
            <person name="Ahrendt S."/>
            <person name="Sahu N."/>
            <person name="Indic B."/>
            <person name="Wong-Bajracharya J."/>
            <person name="Merenyi Z."/>
            <person name="Ke H.-M."/>
            <person name="Monk M."/>
            <person name="Kocsube S."/>
            <person name="Drula E."/>
            <person name="Lipzen A."/>
            <person name="Balint B."/>
            <person name="Henrissat B."/>
            <person name="Andreopoulos B."/>
            <person name="Martin F.M."/>
            <person name="Harder C.B."/>
            <person name="Rigling D."/>
            <person name="Ford K.L."/>
            <person name="Foster G.D."/>
            <person name="Pangilinan J."/>
            <person name="Papanicolaou A."/>
            <person name="Barry K."/>
            <person name="LaButti K."/>
            <person name="Viragh M."/>
            <person name="Koriabine M."/>
            <person name="Yan M."/>
            <person name="Riley R."/>
            <person name="Champramary S."/>
            <person name="Plett K.L."/>
            <person name="Tsai I.J."/>
            <person name="Slot J."/>
            <person name="Sipos G."/>
            <person name="Plett J."/>
            <person name="Nagy L.G."/>
            <person name="Grigoriev I.V."/>
        </authorList>
    </citation>
    <scope>NUCLEOTIDE SEQUENCE</scope>
    <source>
        <strain evidence="2">FPL87.14</strain>
    </source>
</reference>
<evidence type="ECO:0000313" key="2">
    <source>
        <dbReference type="EMBL" id="KAK0440836.1"/>
    </source>
</evidence>
<accession>A0AA39MN21</accession>
<evidence type="ECO:0000256" key="1">
    <source>
        <dbReference type="SAM" id="Phobius"/>
    </source>
</evidence>
<feature type="transmembrane region" description="Helical" evidence="1">
    <location>
        <begin position="56"/>
        <end position="73"/>
    </location>
</feature>
<keyword evidence="1" id="KW-0472">Membrane</keyword>
<keyword evidence="3" id="KW-1185">Reference proteome</keyword>
<keyword evidence="1" id="KW-1133">Transmembrane helix</keyword>
<proteinExistence type="predicted"/>
<name>A0AA39MN21_9AGAR</name>
<dbReference type="Proteomes" id="UP001175226">
    <property type="component" value="Unassembled WGS sequence"/>
</dbReference>
<evidence type="ECO:0000313" key="3">
    <source>
        <dbReference type="Proteomes" id="UP001175226"/>
    </source>
</evidence>
<sequence>MFFASNSEFSGFNGTIFNILARSLNNVCYWISQIIGSVLIGLFLYRKSISRRIRAYTGRTVLFLMLFVVHTWGCFYQKQCTRESVAPETEEMDIYDHGYTGRVWFISSVGFSTRCGRRWRTGSWSIWSAGAAKIWCADTVKIPYMNMFILEWALLVGGLVFALPMAILRIKNHIDLDNETIVRMDDKVHIRPTEAVTGGC</sequence>
<protein>
    <submittedName>
        <fullName evidence="2">Uncharacterized protein</fullName>
    </submittedName>
</protein>